<feature type="compositionally biased region" description="Acidic residues" evidence="1">
    <location>
        <begin position="171"/>
        <end position="180"/>
    </location>
</feature>
<keyword evidence="3" id="KW-1185">Reference proteome</keyword>
<evidence type="ECO:0000313" key="2">
    <source>
        <dbReference type="EMBL" id="MDL5160502.1"/>
    </source>
</evidence>
<gene>
    <name evidence="2" type="ORF">QRT03_31360</name>
</gene>
<feature type="compositionally biased region" description="Basic and acidic residues" evidence="1">
    <location>
        <begin position="1"/>
        <end position="11"/>
    </location>
</feature>
<feature type="region of interest" description="Disordered" evidence="1">
    <location>
        <begin position="88"/>
        <end position="180"/>
    </location>
</feature>
<evidence type="ECO:0000313" key="3">
    <source>
        <dbReference type="Proteomes" id="UP001231924"/>
    </source>
</evidence>
<reference evidence="2 3" key="1">
    <citation type="submission" date="2023-06" db="EMBL/GenBank/DDBJ databases">
        <title>Actinomycetospora Odt1-22.</title>
        <authorList>
            <person name="Supong K."/>
        </authorList>
    </citation>
    <scope>NUCLEOTIDE SEQUENCE [LARGE SCALE GENOMIC DNA]</scope>
    <source>
        <strain evidence="2 3">Odt1-22</strain>
    </source>
</reference>
<protein>
    <submittedName>
        <fullName evidence="2">Uncharacterized protein</fullName>
    </submittedName>
</protein>
<feature type="compositionally biased region" description="Basic and acidic residues" evidence="1">
    <location>
        <begin position="101"/>
        <end position="136"/>
    </location>
</feature>
<proteinExistence type="predicted"/>
<dbReference type="EMBL" id="JASVWF010000011">
    <property type="protein sequence ID" value="MDL5160502.1"/>
    <property type="molecule type" value="Genomic_DNA"/>
</dbReference>
<name>A0ABT7MKR2_9PSEU</name>
<feature type="compositionally biased region" description="Basic and acidic residues" evidence="1">
    <location>
        <begin position="143"/>
        <end position="152"/>
    </location>
</feature>
<dbReference type="Proteomes" id="UP001231924">
    <property type="component" value="Unassembled WGS sequence"/>
</dbReference>
<accession>A0ABT7MKR2</accession>
<dbReference type="RefSeq" id="WP_286057105.1">
    <property type="nucleotide sequence ID" value="NZ_JASVWF010000011.1"/>
</dbReference>
<organism evidence="2 3">
    <name type="scientific">Actinomycetospora termitidis</name>
    <dbReference type="NCBI Taxonomy" id="3053470"/>
    <lineage>
        <taxon>Bacteria</taxon>
        <taxon>Bacillati</taxon>
        <taxon>Actinomycetota</taxon>
        <taxon>Actinomycetes</taxon>
        <taxon>Pseudonocardiales</taxon>
        <taxon>Pseudonocardiaceae</taxon>
        <taxon>Actinomycetospora</taxon>
    </lineage>
</organism>
<evidence type="ECO:0000256" key="1">
    <source>
        <dbReference type="SAM" id="MobiDB-lite"/>
    </source>
</evidence>
<feature type="compositionally biased region" description="Basic and acidic residues" evidence="1">
    <location>
        <begin position="159"/>
        <end position="170"/>
    </location>
</feature>
<comment type="caution">
    <text evidence="2">The sequence shown here is derived from an EMBL/GenBank/DDBJ whole genome shotgun (WGS) entry which is preliminary data.</text>
</comment>
<feature type="region of interest" description="Disordered" evidence="1">
    <location>
        <begin position="1"/>
        <end position="28"/>
    </location>
</feature>
<sequence>MRLLDLLRRPSPETCQPTPTAAREDPDQAGVPVAFAQRPEIVAALERLAAVERVEDERLRGERAERDARHAAQAAADELRWRVAAQRREHGDDTALQARWAGRDDQHAAAECAELDRQVREDREDAEAARRFHEQEAPILEALGREEAELEARAAVPDDLQRDEHEHEREQDEVEEDTPF</sequence>